<reference evidence="1" key="1">
    <citation type="submission" date="2021-03" db="EMBL/GenBank/DDBJ databases">
        <title>Pengzhenrongella sicca gen. nov., sp. nov., a new member of suborder Micrococcineae isolated from High-Arctic tundra soil.</title>
        <authorList>
            <person name="Peng F."/>
        </authorList>
    </citation>
    <scope>NUCLEOTIDE SEQUENCE</scope>
    <source>
        <strain evidence="1">LRZ-2</strain>
    </source>
</reference>
<dbReference type="Proteomes" id="UP000663937">
    <property type="component" value="Chromosome"/>
</dbReference>
<evidence type="ECO:0000313" key="2">
    <source>
        <dbReference type="Proteomes" id="UP000663937"/>
    </source>
</evidence>
<dbReference type="InterPro" id="IPR023393">
    <property type="entry name" value="START-like_dom_sf"/>
</dbReference>
<protein>
    <submittedName>
        <fullName evidence="1">SRPBCC family protein</fullName>
    </submittedName>
</protein>
<dbReference type="AlphaFoldDB" id="A0A8A4Z8M3"/>
<dbReference type="SUPFAM" id="SSF55961">
    <property type="entry name" value="Bet v1-like"/>
    <property type="match status" value="1"/>
</dbReference>
<gene>
    <name evidence="1" type="ORF">J4E96_12850</name>
</gene>
<sequence>MTTRPARTVSVSIDRAPDAVYRYLVDPHHLPTWAPGFATAVHREPAGWVAETAGGRFQVAFAPHNRFGVVDHRVTSDDGVDDTNPMRVIANGTGSEVLFTLFHPVGADDAAFEATLAVVASDLRTLKGVLESLEP</sequence>
<evidence type="ECO:0000313" key="1">
    <source>
        <dbReference type="EMBL" id="QTE28270.1"/>
    </source>
</evidence>
<proteinExistence type="predicted"/>
<accession>A0A8A4Z8M3</accession>
<dbReference type="EMBL" id="CP071868">
    <property type="protein sequence ID" value="QTE28270.1"/>
    <property type="molecule type" value="Genomic_DNA"/>
</dbReference>
<dbReference type="RefSeq" id="WP_227422502.1">
    <property type="nucleotide sequence ID" value="NZ_CP071868.1"/>
</dbReference>
<keyword evidence="2" id="KW-1185">Reference proteome</keyword>
<organism evidence="1 2">
    <name type="scientific">Pengzhenrongella sicca</name>
    <dbReference type="NCBI Taxonomy" id="2819238"/>
    <lineage>
        <taxon>Bacteria</taxon>
        <taxon>Bacillati</taxon>
        <taxon>Actinomycetota</taxon>
        <taxon>Actinomycetes</taxon>
        <taxon>Micrococcales</taxon>
        <taxon>Pengzhenrongella</taxon>
    </lineage>
</organism>
<dbReference type="Gene3D" id="3.30.530.20">
    <property type="match status" value="1"/>
</dbReference>
<dbReference type="KEGG" id="psic:J4E96_12850"/>
<dbReference type="InterPro" id="IPR019587">
    <property type="entry name" value="Polyketide_cyclase/dehydratase"/>
</dbReference>
<dbReference type="Pfam" id="PF10604">
    <property type="entry name" value="Polyketide_cyc2"/>
    <property type="match status" value="1"/>
</dbReference>
<name>A0A8A4Z8M3_9MICO</name>